<proteinExistence type="predicted"/>
<keyword evidence="2" id="KW-1185">Reference proteome</keyword>
<evidence type="ECO:0000313" key="1">
    <source>
        <dbReference type="EMBL" id="KPU42184.1"/>
    </source>
</evidence>
<dbReference type="EMBL" id="LKET01000068">
    <property type="protein sequence ID" value="KPU42184.1"/>
    <property type="molecule type" value="Genomic_DNA"/>
</dbReference>
<dbReference type="RefSeq" id="WP_054876925.1">
    <property type="nucleotide sequence ID" value="NZ_LKET01000068.1"/>
</dbReference>
<accession>A0A0N8NSJ2</accession>
<evidence type="ECO:0000313" key="2">
    <source>
        <dbReference type="Proteomes" id="UP000050326"/>
    </source>
</evidence>
<sequence>MAKRTTEELNKLAELPLAAEIHPEKKKFEKLSAIYEGEDFKYKISKDCVQIIKEHNKYLTIQNSELENLIAGLTKVYTIVKANEV</sequence>
<reference evidence="1 2" key="1">
    <citation type="submission" date="2015-09" db="EMBL/GenBank/DDBJ databases">
        <title>Genome sequence of Oxobacter pfennigii DSM 3222.</title>
        <authorList>
            <person name="Poehlein A."/>
            <person name="Bengelsdorf F.R."/>
            <person name="Schiel-Bengelsdorf B."/>
            <person name="Duerre P."/>
            <person name="Daniel R."/>
        </authorList>
    </citation>
    <scope>NUCLEOTIDE SEQUENCE [LARGE SCALE GENOMIC DNA]</scope>
    <source>
        <strain evidence="1 2">DSM 3222</strain>
    </source>
</reference>
<dbReference type="AlphaFoldDB" id="A0A0N8NSJ2"/>
<protein>
    <submittedName>
        <fullName evidence="1">Uncharacterized protein</fullName>
    </submittedName>
</protein>
<organism evidence="1 2">
    <name type="scientific">Oxobacter pfennigii</name>
    <dbReference type="NCBI Taxonomy" id="36849"/>
    <lineage>
        <taxon>Bacteria</taxon>
        <taxon>Bacillati</taxon>
        <taxon>Bacillota</taxon>
        <taxon>Clostridia</taxon>
        <taxon>Eubacteriales</taxon>
        <taxon>Clostridiaceae</taxon>
        <taxon>Oxobacter</taxon>
    </lineage>
</organism>
<comment type="caution">
    <text evidence="1">The sequence shown here is derived from an EMBL/GenBank/DDBJ whole genome shotgun (WGS) entry which is preliminary data.</text>
</comment>
<name>A0A0N8NSJ2_9CLOT</name>
<dbReference type="STRING" id="36849.OXPF_39630"/>
<gene>
    <name evidence="1" type="ORF">OXPF_39630</name>
</gene>
<dbReference type="Proteomes" id="UP000050326">
    <property type="component" value="Unassembled WGS sequence"/>
</dbReference>